<evidence type="ECO:0000313" key="6">
    <source>
        <dbReference type="EMBL" id="CAI8053872.1"/>
    </source>
</evidence>
<gene>
    <name evidence="6" type="ORF">GBAR_LOCUS29435</name>
</gene>
<organism evidence="6 7">
    <name type="scientific">Geodia barretti</name>
    <name type="common">Barrett's horny sponge</name>
    <dbReference type="NCBI Taxonomy" id="519541"/>
    <lineage>
        <taxon>Eukaryota</taxon>
        <taxon>Metazoa</taxon>
        <taxon>Porifera</taxon>
        <taxon>Demospongiae</taxon>
        <taxon>Heteroscleromorpha</taxon>
        <taxon>Tetractinellida</taxon>
        <taxon>Astrophorina</taxon>
        <taxon>Geodiidae</taxon>
        <taxon>Geodia</taxon>
    </lineage>
</organism>
<accession>A0AA35TVK2</accession>
<evidence type="ECO:0000256" key="1">
    <source>
        <dbReference type="ARBA" id="ARBA00022723"/>
    </source>
</evidence>
<feature type="non-terminal residue" evidence="6">
    <location>
        <position position="1"/>
    </location>
</feature>
<comment type="caution">
    <text evidence="6">The sequence shown here is derived from an EMBL/GenBank/DDBJ whole genome shotgun (WGS) entry which is preliminary data.</text>
</comment>
<keyword evidence="7" id="KW-1185">Reference proteome</keyword>
<evidence type="ECO:0000256" key="2">
    <source>
        <dbReference type="ARBA" id="ARBA00022737"/>
    </source>
</evidence>
<evidence type="ECO:0000259" key="5">
    <source>
        <dbReference type="SMART" id="SM01175"/>
    </source>
</evidence>
<dbReference type="InterPro" id="IPR051366">
    <property type="entry name" value="DEF8"/>
</dbReference>
<keyword evidence="4" id="KW-0862">Zinc</keyword>
<sequence length="139" mass="15795">DFRRHRVCRASCEFLDSIADSAVLNVEESNPALYMYIPELEEALRLRQQLNSLRGYLATCRQEDSLQLLTKSSVLRRGSYVKVAMGTTSSTPLTSETHTSVRRAVQSITMSVHQRKETAPNVFVFTGEDRLYVVTSDYQ</sequence>
<dbReference type="SMART" id="SM01175">
    <property type="entry name" value="DUF4206"/>
    <property type="match status" value="1"/>
</dbReference>
<reference evidence="6" key="1">
    <citation type="submission" date="2023-03" db="EMBL/GenBank/DDBJ databases">
        <authorList>
            <person name="Steffen K."/>
            <person name="Cardenas P."/>
        </authorList>
    </citation>
    <scope>NUCLEOTIDE SEQUENCE</scope>
</reference>
<protein>
    <submittedName>
        <fullName evidence="6">Pleckstrin homology domain-containing family M member 3</fullName>
    </submittedName>
</protein>
<dbReference type="Pfam" id="PF13901">
    <property type="entry name" value="RH_dom"/>
    <property type="match status" value="1"/>
</dbReference>
<evidence type="ECO:0000256" key="4">
    <source>
        <dbReference type="ARBA" id="ARBA00022833"/>
    </source>
</evidence>
<dbReference type="EMBL" id="CASHTH010004128">
    <property type="protein sequence ID" value="CAI8053872.1"/>
    <property type="molecule type" value="Genomic_DNA"/>
</dbReference>
<name>A0AA35TVK2_GEOBA</name>
<keyword evidence="2" id="KW-0677">Repeat</keyword>
<keyword evidence="1" id="KW-0479">Metal-binding</keyword>
<dbReference type="GO" id="GO:0008270">
    <property type="term" value="F:zinc ion binding"/>
    <property type="evidence" value="ECO:0007669"/>
    <property type="project" value="UniProtKB-KW"/>
</dbReference>
<evidence type="ECO:0000313" key="7">
    <source>
        <dbReference type="Proteomes" id="UP001174909"/>
    </source>
</evidence>
<dbReference type="AlphaFoldDB" id="A0AA35TVK2"/>
<proteinExistence type="predicted"/>
<dbReference type="PANTHER" id="PTHR12326:SF12">
    <property type="entry name" value="PLECKSTRIN HOMOLOGY AND RUN DOMAIN CONTAINING M1"/>
    <property type="match status" value="1"/>
</dbReference>
<dbReference type="PANTHER" id="PTHR12326">
    <property type="entry name" value="PLECKSTRIN HOMOLOGY DOMAIN CONTAINING PROTEIN"/>
    <property type="match status" value="1"/>
</dbReference>
<dbReference type="InterPro" id="IPR025258">
    <property type="entry name" value="RH_dom"/>
</dbReference>
<keyword evidence="3" id="KW-0863">Zinc-finger</keyword>
<evidence type="ECO:0000256" key="3">
    <source>
        <dbReference type="ARBA" id="ARBA00022771"/>
    </source>
</evidence>
<feature type="domain" description="Rubicon Homology" evidence="5">
    <location>
        <begin position="1"/>
        <end position="103"/>
    </location>
</feature>
<dbReference type="Proteomes" id="UP001174909">
    <property type="component" value="Unassembled WGS sequence"/>
</dbReference>